<organism evidence="1 2">
    <name type="scientific">Panicum miliaceum</name>
    <name type="common">Proso millet</name>
    <name type="synonym">Broomcorn millet</name>
    <dbReference type="NCBI Taxonomy" id="4540"/>
    <lineage>
        <taxon>Eukaryota</taxon>
        <taxon>Viridiplantae</taxon>
        <taxon>Streptophyta</taxon>
        <taxon>Embryophyta</taxon>
        <taxon>Tracheophyta</taxon>
        <taxon>Spermatophyta</taxon>
        <taxon>Magnoliopsida</taxon>
        <taxon>Liliopsida</taxon>
        <taxon>Poales</taxon>
        <taxon>Poaceae</taxon>
        <taxon>PACMAD clade</taxon>
        <taxon>Panicoideae</taxon>
        <taxon>Panicodae</taxon>
        <taxon>Paniceae</taxon>
        <taxon>Panicinae</taxon>
        <taxon>Panicum</taxon>
        <taxon>Panicum sect. Panicum</taxon>
    </lineage>
</organism>
<gene>
    <name evidence="1" type="ORF">C2845_PM05G09560</name>
</gene>
<dbReference type="Proteomes" id="UP000275267">
    <property type="component" value="Unassembled WGS sequence"/>
</dbReference>
<proteinExistence type="predicted"/>
<dbReference type="AlphaFoldDB" id="A0A3L6T1C4"/>
<accession>A0A3L6T1C4</accession>
<dbReference type="EMBL" id="PQIB02000003">
    <property type="protein sequence ID" value="RLN30522.1"/>
    <property type="molecule type" value="Genomic_DNA"/>
</dbReference>
<protein>
    <submittedName>
        <fullName evidence="1">Uncharacterized protein</fullName>
    </submittedName>
</protein>
<sequence length="95" mass="10559">MSCSSQIGPRWTWAWRTSYSRSLGRTRRNTSCSTTGRGPYLASHFRNKPLEPENVMAAAEACFDQAAFPKILWTHQNSLMTTTSTCSAEGAIRAV</sequence>
<evidence type="ECO:0000313" key="1">
    <source>
        <dbReference type="EMBL" id="RLN30522.1"/>
    </source>
</evidence>
<comment type="caution">
    <text evidence="1">The sequence shown here is derived from an EMBL/GenBank/DDBJ whole genome shotgun (WGS) entry which is preliminary data.</text>
</comment>
<keyword evidence="2" id="KW-1185">Reference proteome</keyword>
<evidence type="ECO:0000313" key="2">
    <source>
        <dbReference type="Proteomes" id="UP000275267"/>
    </source>
</evidence>
<reference evidence="2" key="1">
    <citation type="journal article" date="2019" name="Nat. Commun.">
        <title>The genome of broomcorn millet.</title>
        <authorList>
            <person name="Zou C."/>
            <person name="Miki D."/>
            <person name="Li D."/>
            <person name="Tang Q."/>
            <person name="Xiao L."/>
            <person name="Rajput S."/>
            <person name="Deng P."/>
            <person name="Jia W."/>
            <person name="Huang R."/>
            <person name="Zhang M."/>
            <person name="Sun Y."/>
            <person name="Hu J."/>
            <person name="Fu X."/>
            <person name="Schnable P.S."/>
            <person name="Li F."/>
            <person name="Zhang H."/>
            <person name="Feng B."/>
            <person name="Zhu X."/>
            <person name="Liu R."/>
            <person name="Schnable J.C."/>
            <person name="Zhu J.-K."/>
            <person name="Zhang H."/>
        </authorList>
    </citation>
    <scope>NUCLEOTIDE SEQUENCE [LARGE SCALE GENOMIC DNA]</scope>
</reference>
<name>A0A3L6T1C4_PANMI</name>